<dbReference type="SUPFAM" id="SSF102114">
    <property type="entry name" value="Radical SAM enzymes"/>
    <property type="match status" value="1"/>
</dbReference>
<protein>
    <submittedName>
        <fullName evidence="5">Radical SAM protein</fullName>
    </submittedName>
</protein>
<evidence type="ECO:0000256" key="4">
    <source>
        <dbReference type="ARBA" id="ARBA00023014"/>
    </source>
</evidence>
<dbReference type="InterPro" id="IPR058240">
    <property type="entry name" value="rSAM_sf"/>
</dbReference>
<name>A0A8T7M9V3_9CHLR</name>
<dbReference type="EMBL" id="JACATZ010000003">
    <property type="protein sequence ID" value="NWJ48968.1"/>
    <property type="molecule type" value="Genomic_DNA"/>
</dbReference>
<evidence type="ECO:0000313" key="7">
    <source>
        <dbReference type="Proteomes" id="UP000521676"/>
    </source>
</evidence>
<keyword evidence="1" id="KW-0949">S-adenosyl-L-methionine</keyword>
<dbReference type="SFLD" id="SFLDS00029">
    <property type="entry name" value="Radical_SAM"/>
    <property type="match status" value="1"/>
</dbReference>
<reference evidence="6" key="2">
    <citation type="journal article" date="2024" name="Nature">
        <title>Anoxygenic phototroph of the Chloroflexota uses a type I reaction centre.</title>
        <authorList>
            <person name="Tsuji J.M."/>
            <person name="Shaw N.A."/>
            <person name="Nagashima S."/>
            <person name="Venkiteswaran J.J."/>
            <person name="Schiff S.L."/>
            <person name="Watanabe T."/>
            <person name="Fukui M."/>
            <person name="Hanada S."/>
            <person name="Tank M."/>
            <person name="Neufeld J.D."/>
        </authorList>
    </citation>
    <scope>NUCLEOTIDE SEQUENCE</scope>
    <source>
        <strain evidence="6">L227-S17</strain>
    </source>
</reference>
<dbReference type="InterPro" id="IPR007197">
    <property type="entry name" value="rSAM"/>
</dbReference>
<organism evidence="5 7">
    <name type="scientific">Candidatus Chlorohelix allophototropha</name>
    <dbReference type="NCBI Taxonomy" id="3003348"/>
    <lineage>
        <taxon>Bacteria</taxon>
        <taxon>Bacillati</taxon>
        <taxon>Chloroflexota</taxon>
        <taxon>Chloroflexia</taxon>
        <taxon>Candidatus Chloroheliales</taxon>
        <taxon>Candidatus Chloroheliaceae</taxon>
        <taxon>Candidatus Chlorohelix</taxon>
    </lineage>
</organism>
<evidence type="ECO:0000256" key="3">
    <source>
        <dbReference type="ARBA" id="ARBA00023004"/>
    </source>
</evidence>
<sequence length="308" mass="33993">MSNSLDFKAHPRSWRDFKLVYPVIARRSKGLSIGVNLNPDRVCNFDCIYCEVNRTDFHPGKGLIPLPPKNLPRPKVELAEISRELLSLLAIVKDGTLWNEPEFATTPENLKRLNDIAFSGDGEPTACPQFSGAVQAVIEARALAGFSSQTVKLVLITNATRFHRPNVREGLRAIVAAQGEIWAKLDAGTPEYFRKIDKTNIDYGRVLENILSVSGELPLNIQTCMMRVNGDAPSLAEIEAYIHRLVYFLENGAKLNTVQLYTVARPPAQAFVTSLSVAELAEIAELIRQRTGLSVEFFGGSVGLTQKG</sequence>
<dbReference type="Proteomes" id="UP001431572">
    <property type="component" value="Chromosome 2"/>
</dbReference>
<keyword evidence="2" id="KW-0479">Metal-binding</keyword>
<evidence type="ECO:0000256" key="2">
    <source>
        <dbReference type="ARBA" id="ARBA00022723"/>
    </source>
</evidence>
<evidence type="ECO:0000256" key="1">
    <source>
        <dbReference type="ARBA" id="ARBA00022691"/>
    </source>
</evidence>
<dbReference type="GO" id="GO:0003824">
    <property type="term" value="F:catalytic activity"/>
    <property type="evidence" value="ECO:0007669"/>
    <property type="project" value="InterPro"/>
</dbReference>
<keyword evidence="3" id="KW-0408">Iron</keyword>
<evidence type="ECO:0000313" key="8">
    <source>
        <dbReference type="Proteomes" id="UP001431572"/>
    </source>
</evidence>
<keyword evidence="4" id="KW-0411">Iron-sulfur</keyword>
<reference evidence="5 7" key="1">
    <citation type="submission" date="2020-06" db="EMBL/GenBank/DDBJ databases">
        <title>Anoxygenic phototrophic Chloroflexota member uses a Type I reaction center.</title>
        <authorList>
            <person name="Tsuji J.M."/>
            <person name="Shaw N.A."/>
            <person name="Nagashima S."/>
            <person name="Venkiteswaran J."/>
            <person name="Schiff S.L."/>
            <person name="Hanada S."/>
            <person name="Tank M."/>
            <person name="Neufeld J.D."/>
        </authorList>
    </citation>
    <scope>NUCLEOTIDE SEQUENCE [LARGE SCALE GENOMIC DNA]</scope>
    <source>
        <strain evidence="5">L227-S17</strain>
    </source>
</reference>
<dbReference type="Proteomes" id="UP000521676">
    <property type="component" value="Unassembled WGS sequence"/>
</dbReference>
<dbReference type="GO" id="GO:0046872">
    <property type="term" value="F:metal ion binding"/>
    <property type="evidence" value="ECO:0007669"/>
    <property type="project" value="UniProtKB-KW"/>
</dbReference>
<dbReference type="Gene3D" id="3.20.20.70">
    <property type="entry name" value="Aldolase class I"/>
    <property type="match status" value="1"/>
</dbReference>
<dbReference type="EMBL" id="CP128400">
    <property type="protein sequence ID" value="WJW68897.1"/>
    <property type="molecule type" value="Genomic_DNA"/>
</dbReference>
<dbReference type="RefSeq" id="WP_341470802.1">
    <property type="nucleotide sequence ID" value="NZ_CP128400.1"/>
</dbReference>
<dbReference type="GO" id="GO:0051536">
    <property type="term" value="F:iron-sulfur cluster binding"/>
    <property type="evidence" value="ECO:0007669"/>
    <property type="project" value="UniProtKB-KW"/>
</dbReference>
<dbReference type="AlphaFoldDB" id="A0A8T7M9V3"/>
<gene>
    <name evidence="5" type="ORF">HXX08_24165</name>
    <name evidence="6" type="ORF">OZ401_004519</name>
</gene>
<evidence type="ECO:0000313" key="5">
    <source>
        <dbReference type="EMBL" id="NWJ48968.1"/>
    </source>
</evidence>
<dbReference type="InterPro" id="IPR013785">
    <property type="entry name" value="Aldolase_TIM"/>
</dbReference>
<proteinExistence type="predicted"/>
<accession>A0A8T7M9V3</accession>
<evidence type="ECO:0000313" key="6">
    <source>
        <dbReference type="EMBL" id="WJW68897.1"/>
    </source>
</evidence>
<keyword evidence="8" id="KW-1185">Reference proteome</keyword>